<evidence type="ECO:0000313" key="4">
    <source>
        <dbReference type="EMBL" id="OQO02996.1"/>
    </source>
</evidence>
<dbReference type="STRING" id="1507870.A0A1V8SV15"/>
<dbReference type="InterPro" id="IPR045866">
    <property type="entry name" value="FAM210A/B-like"/>
</dbReference>
<dbReference type="Pfam" id="PF06916">
    <property type="entry name" value="FAM210A-B_dom"/>
    <property type="match status" value="1"/>
</dbReference>
<keyword evidence="5" id="KW-1185">Reference proteome</keyword>
<dbReference type="AlphaFoldDB" id="A0A1V8SV15"/>
<dbReference type="InParanoid" id="A0A1V8SV15"/>
<dbReference type="GO" id="GO:0005739">
    <property type="term" value="C:mitochondrion"/>
    <property type="evidence" value="ECO:0007669"/>
    <property type="project" value="TreeGrafter"/>
</dbReference>
<keyword evidence="2" id="KW-0812">Transmembrane</keyword>
<organism evidence="4 5">
    <name type="scientific">Cryoendolithus antarcticus</name>
    <dbReference type="NCBI Taxonomy" id="1507870"/>
    <lineage>
        <taxon>Eukaryota</taxon>
        <taxon>Fungi</taxon>
        <taxon>Dikarya</taxon>
        <taxon>Ascomycota</taxon>
        <taxon>Pezizomycotina</taxon>
        <taxon>Dothideomycetes</taxon>
        <taxon>Dothideomycetidae</taxon>
        <taxon>Cladosporiales</taxon>
        <taxon>Cladosporiaceae</taxon>
        <taxon>Cryoendolithus</taxon>
    </lineage>
</organism>
<dbReference type="OrthoDB" id="426386at2759"/>
<feature type="region of interest" description="Disordered" evidence="1">
    <location>
        <begin position="75"/>
        <end position="95"/>
    </location>
</feature>
<dbReference type="PANTHER" id="PTHR21377:SF0">
    <property type="entry name" value="PROTEIN FAM210B, MITOCHONDRIAL"/>
    <property type="match status" value="1"/>
</dbReference>
<dbReference type="EMBL" id="NAJO01000026">
    <property type="protein sequence ID" value="OQO02996.1"/>
    <property type="molecule type" value="Genomic_DNA"/>
</dbReference>
<dbReference type="FunCoup" id="A0A1V8SV15">
    <property type="interactions" value="30"/>
</dbReference>
<comment type="caution">
    <text evidence="4">The sequence shown here is derived from an EMBL/GenBank/DDBJ whole genome shotgun (WGS) entry which is preliminary data.</text>
</comment>
<evidence type="ECO:0000256" key="2">
    <source>
        <dbReference type="SAM" id="Phobius"/>
    </source>
</evidence>
<keyword evidence="2" id="KW-0472">Membrane</keyword>
<proteinExistence type="predicted"/>
<accession>A0A1V8SV15</accession>
<name>A0A1V8SV15_9PEZI</name>
<gene>
    <name evidence="4" type="ORF">B0A48_11280</name>
</gene>
<evidence type="ECO:0000256" key="1">
    <source>
        <dbReference type="SAM" id="MobiDB-lite"/>
    </source>
</evidence>
<dbReference type="PANTHER" id="PTHR21377">
    <property type="entry name" value="PROTEIN FAM210B, MITOCHONDRIAL"/>
    <property type="match status" value="1"/>
</dbReference>
<dbReference type="Proteomes" id="UP000192596">
    <property type="component" value="Unassembled WGS sequence"/>
</dbReference>
<feature type="domain" description="DUF1279" evidence="3">
    <location>
        <begin position="102"/>
        <end position="243"/>
    </location>
</feature>
<protein>
    <recommendedName>
        <fullName evidence="3">DUF1279 domain-containing protein</fullName>
    </recommendedName>
</protein>
<keyword evidence="2" id="KW-1133">Transmembrane helix</keyword>
<evidence type="ECO:0000313" key="5">
    <source>
        <dbReference type="Proteomes" id="UP000192596"/>
    </source>
</evidence>
<dbReference type="InterPro" id="IPR009688">
    <property type="entry name" value="FAM210A/B-like_dom"/>
</dbReference>
<sequence>MLTSRLGAHALRSKPLQDHILRTAFQRTAFRAPPRSRSGFTIRPYTKHSPPRPNTFLLWQLFPRNRLANRFRSIRNNSTQSPHPPSPAPAIKTPEPTGLTARLRRLSKQYGWVAVGVYFGLSVIDFPFCFLAVRLAGPERIGKLEHAILSWVGTTFAPVWRVLQPVAESVWDAVEPAVEYVMSIFRTKPQAIELSGAAIDEAASKAEKKKAGASIWTELAIAYGIHKTLLIFVRVPLAAALTPKVARVLQSYGWKVGKAKVA</sequence>
<reference evidence="5" key="1">
    <citation type="submission" date="2017-03" db="EMBL/GenBank/DDBJ databases">
        <title>Genomes of endolithic fungi from Antarctica.</title>
        <authorList>
            <person name="Coleine C."/>
            <person name="Masonjones S."/>
            <person name="Stajich J.E."/>
        </authorList>
    </citation>
    <scope>NUCLEOTIDE SEQUENCE [LARGE SCALE GENOMIC DNA]</scope>
    <source>
        <strain evidence="5">CCFEE 5527</strain>
    </source>
</reference>
<evidence type="ECO:0000259" key="3">
    <source>
        <dbReference type="Pfam" id="PF06916"/>
    </source>
</evidence>
<feature type="transmembrane region" description="Helical" evidence="2">
    <location>
        <begin position="110"/>
        <end position="133"/>
    </location>
</feature>